<gene>
    <name evidence="2" type="ORF">AG4045_010823</name>
</gene>
<comment type="caution">
    <text evidence="2">The sequence shown here is derived from an EMBL/GenBank/DDBJ whole genome shotgun (WGS) entry which is preliminary data.</text>
</comment>
<name>A0A6L5B9K6_APIGR</name>
<evidence type="ECO:0000256" key="1">
    <source>
        <dbReference type="SAM" id="MobiDB-lite"/>
    </source>
</evidence>
<sequence>MARGRRSYGRPENQRRYHPRKIAPTYVWRPRVPTWEREFTAKIGNIKWEKFVEARKWNWLYPKILEWKDSACEEAFTAAKTRFWDQYHGYESQVPLPDPDMYIDNIDWTSEPDENNGDEDPMLSISEDDDDDVPEPEPAVMDLPLPGHEEIKPTGWNFEDPPETDLLTGFLVGEDDDSVLRDSSNVAGGRALRDYRQHKYLF</sequence>
<feature type="compositionally biased region" description="Acidic residues" evidence="1">
    <location>
        <begin position="110"/>
        <end position="135"/>
    </location>
</feature>
<dbReference type="AlphaFoldDB" id="A0A6L5B9K6"/>
<protein>
    <submittedName>
        <fullName evidence="2">Uncharacterized protein</fullName>
    </submittedName>
</protein>
<reference evidence="2" key="1">
    <citation type="submission" date="2020-01" db="EMBL/GenBank/DDBJ databases">
        <title>The Celery Genome Sequence Reveals Sequential Paleo-tetraploidization, Resistance Gene Elimination, Karyotype Evolution, and Functional Innovation in Apiales.</title>
        <authorList>
            <person name="Song X."/>
        </authorList>
    </citation>
    <scope>NUCLEOTIDE SEQUENCE</scope>
    <source>
        <tissue evidence="2">Leaf</tissue>
    </source>
</reference>
<evidence type="ECO:0000313" key="3">
    <source>
        <dbReference type="Proteomes" id="UP000593563"/>
    </source>
</evidence>
<keyword evidence="3" id="KW-1185">Reference proteome</keyword>
<organism evidence="2 3">
    <name type="scientific">Apium graveolens</name>
    <name type="common">Celery</name>
    <dbReference type="NCBI Taxonomy" id="4045"/>
    <lineage>
        <taxon>Eukaryota</taxon>
        <taxon>Viridiplantae</taxon>
        <taxon>Streptophyta</taxon>
        <taxon>Embryophyta</taxon>
        <taxon>Tracheophyta</taxon>
        <taxon>Spermatophyta</taxon>
        <taxon>Magnoliopsida</taxon>
        <taxon>eudicotyledons</taxon>
        <taxon>Gunneridae</taxon>
        <taxon>Pentapetalae</taxon>
        <taxon>asterids</taxon>
        <taxon>campanulids</taxon>
        <taxon>Apiales</taxon>
        <taxon>Apiaceae</taxon>
        <taxon>Apioideae</taxon>
        <taxon>apioid superclade</taxon>
        <taxon>Apieae</taxon>
        <taxon>Apium</taxon>
    </lineage>
</organism>
<feature type="region of interest" description="Disordered" evidence="1">
    <location>
        <begin position="107"/>
        <end position="146"/>
    </location>
</feature>
<dbReference type="PANTHER" id="PTHR34567">
    <property type="entry name" value="FK506-BINDING-LIKE PROTEIN"/>
    <property type="match status" value="1"/>
</dbReference>
<proteinExistence type="predicted"/>
<dbReference type="EMBL" id="WRXP01001451">
    <property type="protein sequence ID" value="KAF1002311.1"/>
    <property type="molecule type" value="Genomic_DNA"/>
</dbReference>
<evidence type="ECO:0000313" key="2">
    <source>
        <dbReference type="EMBL" id="KAF1002311.1"/>
    </source>
</evidence>
<accession>A0A6L5B9K6</accession>
<dbReference type="PANTHER" id="PTHR34567:SF3">
    <property type="entry name" value="FK506-BINDING-LIKE PROTEIN"/>
    <property type="match status" value="1"/>
</dbReference>
<dbReference type="Proteomes" id="UP000593563">
    <property type="component" value="Unassembled WGS sequence"/>
</dbReference>